<evidence type="ECO:0000313" key="1">
    <source>
        <dbReference type="EMBL" id="RDY12219.1"/>
    </source>
</evidence>
<sequence>MNFLPLNRNKGFGLSSPLASKPKAIARTKEVFTKDNSLDLERVILPWEEFRLPQGISYRGHIDGNTPTPNKDQDNVVHTKWEVKDAQNSTIPTWYFDSEAFNHMTNNTQLLTNIKQYYGNLKIHTADRNQLPIITYQVWHKRLGHPNSNALHDMLKSGPSQDNSLTIAPMQEPKSATLYHSSRIYYKLVESEETMGGLREAERRNLQYAE</sequence>
<keyword evidence="2" id="KW-1185">Reference proteome</keyword>
<comment type="caution">
    <text evidence="1">The sequence shown here is derived from an EMBL/GenBank/DDBJ whole genome shotgun (WGS) entry which is preliminary data.</text>
</comment>
<name>A0A371IB33_MUCPR</name>
<organism evidence="1 2">
    <name type="scientific">Mucuna pruriens</name>
    <name type="common">Velvet bean</name>
    <name type="synonym">Dolichos pruriens</name>
    <dbReference type="NCBI Taxonomy" id="157652"/>
    <lineage>
        <taxon>Eukaryota</taxon>
        <taxon>Viridiplantae</taxon>
        <taxon>Streptophyta</taxon>
        <taxon>Embryophyta</taxon>
        <taxon>Tracheophyta</taxon>
        <taxon>Spermatophyta</taxon>
        <taxon>Magnoliopsida</taxon>
        <taxon>eudicotyledons</taxon>
        <taxon>Gunneridae</taxon>
        <taxon>Pentapetalae</taxon>
        <taxon>rosids</taxon>
        <taxon>fabids</taxon>
        <taxon>Fabales</taxon>
        <taxon>Fabaceae</taxon>
        <taxon>Papilionoideae</taxon>
        <taxon>50 kb inversion clade</taxon>
        <taxon>NPAAA clade</taxon>
        <taxon>indigoferoid/millettioid clade</taxon>
        <taxon>Phaseoleae</taxon>
        <taxon>Mucuna</taxon>
    </lineage>
</organism>
<gene>
    <name evidence="1" type="ORF">CR513_03013</name>
</gene>
<dbReference type="EMBL" id="QJKJ01000509">
    <property type="protein sequence ID" value="RDY12219.1"/>
    <property type="molecule type" value="Genomic_DNA"/>
</dbReference>
<evidence type="ECO:0008006" key="3">
    <source>
        <dbReference type="Google" id="ProtNLM"/>
    </source>
</evidence>
<dbReference type="Proteomes" id="UP000257109">
    <property type="component" value="Unassembled WGS sequence"/>
</dbReference>
<evidence type="ECO:0000313" key="2">
    <source>
        <dbReference type="Proteomes" id="UP000257109"/>
    </source>
</evidence>
<protein>
    <recommendedName>
        <fullName evidence="3">GAG-pre-integrase domain-containing protein</fullName>
    </recommendedName>
</protein>
<reference evidence="1" key="1">
    <citation type="submission" date="2018-05" db="EMBL/GenBank/DDBJ databases">
        <title>Draft genome of Mucuna pruriens seed.</title>
        <authorList>
            <person name="Nnadi N.E."/>
            <person name="Vos R."/>
            <person name="Hasami M.H."/>
            <person name="Devisetty U.K."/>
            <person name="Aguiy J.C."/>
        </authorList>
    </citation>
    <scope>NUCLEOTIDE SEQUENCE [LARGE SCALE GENOMIC DNA]</scope>
    <source>
        <strain evidence="1">JCA_2017</strain>
    </source>
</reference>
<accession>A0A371IB33</accession>
<dbReference type="AlphaFoldDB" id="A0A371IB33"/>
<proteinExistence type="predicted"/>
<feature type="non-terminal residue" evidence="1">
    <location>
        <position position="1"/>
    </location>
</feature>